<evidence type="ECO:0000256" key="1">
    <source>
        <dbReference type="SAM" id="Phobius"/>
    </source>
</evidence>
<evidence type="ECO:0000313" key="3">
    <source>
        <dbReference type="Proteomes" id="UP001500067"/>
    </source>
</evidence>
<evidence type="ECO:0008006" key="4">
    <source>
        <dbReference type="Google" id="ProtNLM"/>
    </source>
</evidence>
<keyword evidence="1" id="KW-0472">Membrane</keyword>
<feature type="transmembrane region" description="Helical" evidence="1">
    <location>
        <begin position="61"/>
        <end position="79"/>
    </location>
</feature>
<sequence length="110" mass="12870">MFPLGELVLLKDECEVCGQKMKSERNNGGGINYALTMIMFFLNLCWYWPIFGLSYEDDSVYYYLVVSSVIVLLMQPYLMRLSRMIYLYLYVSFGDSRRVVVSDEAQEKAQ</sequence>
<gene>
    <name evidence="2" type="ORF">GCM10023093_03600</name>
</gene>
<name>A0ABP8N3D8_9BACT</name>
<dbReference type="RefSeq" id="WP_345077642.1">
    <property type="nucleotide sequence ID" value="NZ_BAABFA010000004.1"/>
</dbReference>
<comment type="caution">
    <text evidence="2">The sequence shown here is derived from an EMBL/GenBank/DDBJ whole genome shotgun (WGS) entry which is preliminary data.</text>
</comment>
<proteinExistence type="predicted"/>
<reference evidence="3" key="1">
    <citation type="journal article" date="2019" name="Int. J. Syst. Evol. Microbiol.">
        <title>The Global Catalogue of Microorganisms (GCM) 10K type strain sequencing project: providing services to taxonomists for standard genome sequencing and annotation.</title>
        <authorList>
            <consortium name="The Broad Institute Genomics Platform"/>
            <consortium name="The Broad Institute Genome Sequencing Center for Infectious Disease"/>
            <person name="Wu L."/>
            <person name="Ma J."/>
        </authorList>
    </citation>
    <scope>NUCLEOTIDE SEQUENCE [LARGE SCALE GENOMIC DNA]</scope>
    <source>
        <strain evidence="3">JCM 32105</strain>
    </source>
</reference>
<keyword evidence="1" id="KW-1133">Transmembrane helix</keyword>
<dbReference type="Proteomes" id="UP001500067">
    <property type="component" value="Unassembled WGS sequence"/>
</dbReference>
<keyword evidence="1" id="KW-0812">Transmembrane</keyword>
<feature type="transmembrane region" description="Helical" evidence="1">
    <location>
        <begin position="30"/>
        <end position="49"/>
    </location>
</feature>
<keyword evidence="3" id="KW-1185">Reference proteome</keyword>
<protein>
    <recommendedName>
        <fullName evidence="4">DUF983 domain-containing protein</fullName>
    </recommendedName>
</protein>
<evidence type="ECO:0000313" key="2">
    <source>
        <dbReference type="EMBL" id="GAA4460616.1"/>
    </source>
</evidence>
<dbReference type="EMBL" id="BAABFA010000004">
    <property type="protein sequence ID" value="GAA4460616.1"/>
    <property type="molecule type" value="Genomic_DNA"/>
</dbReference>
<organism evidence="2 3">
    <name type="scientific">Nemorincola caseinilytica</name>
    <dbReference type="NCBI Taxonomy" id="2054315"/>
    <lineage>
        <taxon>Bacteria</taxon>
        <taxon>Pseudomonadati</taxon>
        <taxon>Bacteroidota</taxon>
        <taxon>Chitinophagia</taxon>
        <taxon>Chitinophagales</taxon>
        <taxon>Chitinophagaceae</taxon>
        <taxon>Nemorincola</taxon>
    </lineage>
</organism>
<accession>A0ABP8N3D8</accession>